<keyword evidence="4 5" id="KW-0560">Oxidoreductase</keyword>
<dbReference type="Gene3D" id="3.50.50.60">
    <property type="entry name" value="FAD/NAD(P)-binding domain"/>
    <property type="match status" value="1"/>
</dbReference>
<feature type="chain" id="PRO_5044991437" evidence="5">
    <location>
        <begin position="22"/>
        <end position="472"/>
    </location>
</feature>
<evidence type="ECO:0000313" key="7">
    <source>
        <dbReference type="EMBL" id="MDL2059744.1"/>
    </source>
</evidence>
<dbReference type="Gene3D" id="3.90.700.10">
    <property type="entry name" value="Succinate dehydrogenase/fumarate reductase flavoprotein, catalytic domain"/>
    <property type="match status" value="1"/>
</dbReference>
<keyword evidence="2 5" id="KW-0285">Flavoprotein</keyword>
<keyword evidence="8" id="KW-1185">Reference proteome</keyword>
<organism evidence="7 8">
    <name type="scientific">Mesosutterella faecium</name>
    <dbReference type="NCBI Taxonomy" id="2925194"/>
    <lineage>
        <taxon>Bacteria</taxon>
        <taxon>Pseudomonadati</taxon>
        <taxon>Pseudomonadota</taxon>
        <taxon>Betaproteobacteria</taxon>
        <taxon>Burkholderiales</taxon>
        <taxon>Sutterellaceae</taxon>
        <taxon>Mesosutterella</taxon>
    </lineage>
</organism>
<dbReference type="InterPro" id="IPR027477">
    <property type="entry name" value="Succ_DH/fumarate_Rdtase_cat_sf"/>
</dbReference>
<dbReference type="InterPro" id="IPR050315">
    <property type="entry name" value="FAD-oxidoreductase_2"/>
</dbReference>
<dbReference type="PANTHER" id="PTHR43400:SF7">
    <property type="entry name" value="FAD-DEPENDENT OXIDOREDUCTASE 2 FAD BINDING DOMAIN-CONTAINING PROTEIN"/>
    <property type="match status" value="1"/>
</dbReference>
<dbReference type="SUPFAM" id="SSF56425">
    <property type="entry name" value="Succinate dehydrogenase/fumarate reductase flavoprotein, catalytic domain"/>
    <property type="match status" value="1"/>
</dbReference>
<proteinExistence type="inferred from homology"/>
<protein>
    <submittedName>
        <fullName evidence="7">Flavocytochrome c</fullName>
    </submittedName>
</protein>
<dbReference type="PRINTS" id="PR00411">
    <property type="entry name" value="PNDRDTASEI"/>
</dbReference>
<dbReference type="InterPro" id="IPR036188">
    <property type="entry name" value="FAD/NAD-bd_sf"/>
</dbReference>
<gene>
    <name evidence="7" type="ORF">MUN46_007365</name>
</gene>
<dbReference type="InterPro" id="IPR003953">
    <property type="entry name" value="FAD-dep_OxRdtase_2_FAD-bd"/>
</dbReference>
<keyword evidence="5" id="KW-0732">Signal</keyword>
<feature type="domain" description="FAD-dependent oxidoreductase 2 FAD-binding" evidence="6">
    <location>
        <begin position="28"/>
        <end position="448"/>
    </location>
</feature>
<evidence type="ECO:0000256" key="4">
    <source>
        <dbReference type="ARBA" id="ARBA00023002"/>
    </source>
</evidence>
<comment type="similarity">
    <text evidence="5">Belongs to the FAD-dependent oxidoreductase 2 family. FRD/SDH subfamily.</text>
</comment>
<dbReference type="Proteomes" id="UP001165481">
    <property type="component" value="Unassembled WGS sequence"/>
</dbReference>
<evidence type="ECO:0000259" key="6">
    <source>
        <dbReference type="Pfam" id="PF00890"/>
    </source>
</evidence>
<dbReference type="PANTHER" id="PTHR43400">
    <property type="entry name" value="FUMARATE REDUCTASE"/>
    <property type="match status" value="1"/>
</dbReference>
<dbReference type="EMBL" id="JAKZJU020000001">
    <property type="protein sequence ID" value="MDL2059744.1"/>
    <property type="molecule type" value="Genomic_DNA"/>
</dbReference>
<dbReference type="SUPFAM" id="SSF51905">
    <property type="entry name" value="FAD/NAD(P)-binding domain"/>
    <property type="match status" value="1"/>
</dbReference>
<dbReference type="InterPro" id="IPR010960">
    <property type="entry name" value="Flavocytochrome_c"/>
</dbReference>
<dbReference type="Pfam" id="PF00890">
    <property type="entry name" value="FAD_binding_2"/>
    <property type="match status" value="1"/>
</dbReference>
<evidence type="ECO:0000256" key="2">
    <source>
        <dbReference type="ARBA" id="ARBA00022630"/>
    </source>
</evidence>
<feature type="signal peptide" evidence="5">
    <location>
        <begin position="1"/>
        <end position="21"/>
    </location>
</feature>
<evidence type="ECO:0000256" key="1">
    <source>
        <dbReference type="ARBA" id="ARBA00001974"/>
    </source>
</evidence>
<reference evidence="7" key="1">
    <citation type="submission" date="2023-03" db="EMBL/GenBank/DDBJ databases">
        <title>Mesosutterella sp. nov. isolated from porcine feces.</title>
        <authorList>
            <person name="Yu S."/>
        </authorList>
    </citation>
    <scope>NUCLEOTIDE SEQUENCE</scope>
    <source>
        <strain evidence="7">AGMB02718</strain>
    </source>
</reference>
<evidence type="ECO:0000313" key="8">
    <source>
        <dbReference type="Proteomes" id="UP001165481"/>
    </source>
</evidence>
<evidence type="ECO:0000256" key="5">
    <source>
        <dbReference type="RuleBase" id="RU366062"/>
    </source>
</evidence>
<dbReference type="NCBIfam" id="TIGR01813">
    <property type="entry name" value="flavo_cyto_c"/>
    <property type="match status" value="1"/>
</dbReference>
<accession>A0ABT7IMY4</accession>
<dbReference type="RefSeq" id="WP_243377296.1">
    <property type="nucleotide sequence ID" value="NZ_JAKZJU020000001.1"/>
</dbReference>
<keyword evidence="3 5" id="KW-0274">FAD</keyword>
<comment type="cofactor">
    <cofactor evidence="1">
        <name>FAD</name>
        <dbReference type="ChEBI" id="CHEBI:57692"/>
    </cofactor>
</comment>
<evidence type="ECO:0000256" key="3">
    <source>
        <dbReference type="ARBA" id="ARBA00022827"/>
    </source>
</evidence>
<sequence length="472" mass="50006">MKRRLLLAGAVLSLVSRPGAAGPRGGVDVLVIGAGIAGLAAAVSAREAGAGRVLVLEKGPMIGGHAAYADGSICAVYPKLQKKAGIEDSPALMARQLWEWGGRQGDLRLIETLARGSGSAIDWLQSMGVRFMPRVYVSYPGSYPRAITSHPDRGGFEYIWALNRRARALGVEVLLNARASALTSSGGRVTGVQVERSGRTETVAARSVVIATGGFSANKAMVRRFAPQGFDPDAGSSANPGGRHFDGADGDGIRMAQEAGAALSGMSEVELITRHGGRLLDYAGGDIYVNAEGRRFVNENAPHREQARAILAQPGQVIWVITDSKSLKGPVLQHKLAIGEVRQAASVEEMARAMKVPRRSLEETLSRYNGFVERGRDLDFGKTVFTQKIDTPPFYFGRETLEAHYTIGGIRINPQAAVLRANGTAIPGLWAAGETTGGVHGTSRQGGAAFTDCLVFGRIAGREAARAARRTP</sequence>
<dbReference type="PRINTS" id="PR00368">
    <property type="entry name" value="FADPNR"/>
</dbReference>
<comment type="caution">
    <text evidence="7">The sequence shown here is derived from an EMBL/GenBank/DDBJ whole genome shotgun (WGS) entry which is preliminary data.</text>
</comment>
<name>A0ABT7IMY4_9BURK</name>